<organism evidence="3 4">
    <name type="scientific">Microlunatus flavus</name>
    <dbReference type="NCBI Taxonomy" id="1036181"/>
    <lineage>
        <taxon>Bacteria</taxon>
        <taxon>Bacillati</taxon>
        <taxon>Actinomycetota</taxon>
        <taxon>Actinomycetes</taxon>
        <taxon>Propionibacteriales</taxon>
        <taxon>Propionibacteriaceae</taxon>
        <taxon>Microlunatus</taxon>
    </lineage>
</organism>
<keyword evidence="2" id="KW-0812">Transmembrane</keyword>
<dbReference type="Proteomes" id="UP000198504">
    <property type="component" value="Unassembled WGS sequence"/>
</dbReference>
<proteinExistence type="predicted"/>
<reference evidence="4" key="1">
    <citation type="submission" date="2016-10" db="EMBL/GenBank/DDBJ databases">
        <authorList>
            <person name="Varghese N."/>
            <person name="Submissions S."/>
        </authorList>
    </citation>
    <scope>NUCLEOTIDE SEQUENCE [LARGE SCALE GENOMIC DNA]</scope>
    <source>
        <strain evidence="4">CGMCC 4.6856</strain>
    </source>
</reference>
<evidence type="ECO:0000256" key="2">
    <source>
        <dbReference type="SAM" id="Phobius"/>
    </source>
</evidence>
<sequence length="210" mass="21918">MTAPPPEVAATPATPASSVPRRHVPAALRPVLGLLGCVVLAVAVAVAAPDPSEQLRRRWSDAGPGAWAVTPDRSARVTSVAVVGTVDPGYGDVLASRQALVVAQVDVAVRHRVAQLNHVYLRTADDKEYAPRSELSSAGLAQTQPGFTRHATLVFEVPSDRLPRAELVVDADAASVDGYTDAIRLDLGLGRTVRVSPETVTPAPASVTTT</sequence>
<accession>A0A1H9FNP2</accession>
<keyword evidence="2" id="KW-1133">Transmembrane helix</keyword>
<evidence type="ECO:0000313" key="3">
    <source>
        <dbReference type="EMBL" id="SEQ39600.1"/>
    </source>
</evidence>
<evidence type="ECO:0000256" key="1">
    <source>
        <dbReference type="SAM" id="MobiDB-lite"/>
    </source>
</evidence>
<feature type="transmembrane region" description="Helical" evidence="2">
    <location>
        <begin position="27"/>
        <end position="48"/>
    </location>
</feature>
<dbReference type="RefSeq" id="WP_091179118.1">
    <property type="nucleotide sequence ID" value="NZ_FOFA01000003.1"/>
</dbReference>
<protein>
    <submittedName>
        <fullName evidence="3">Uncharacterized protein</fullName>
    </submittedName>
</protein>
<keyword evidence="4" id="KW-1185">Reference proteome</keyword>
<evidence type="ECO:0000313" key="4">
    <source>
        <dbReference type="Proteomes" id="UP000198504"/>
    </source>
</evidence>
<dbReference type="AlphaFoldDB" id="A0A1H9FNP2"/>
<keyword evidence="2" id="KW-0472">Membrane</keyword>
<gene>
    <name evidence="3" type="ORF">SAMN05421756_103333</name>
</gene>
<dbReference type="STRING" id="1036181.SAMN05421756_103333"/>
<name>A0A1H9FNP2_9ACTN</name>
<dbReference type="EMBL" id="FOFA01000003">
    <property type="protein sequence ID" value="SEQ39600.1"/>
    <property type="molecule type" value="Genomic_DNA"/>
</dbReference>
<feature type="compositionally biased region" description="Low complexity" evidence="1">
    <location>
        <begin position="8"/>
        <end position="19"/>
    </location>
</feature>
<feature type="region of interest" description="Disordered" evidence="1">
    <location>
        <begin position="1"/>
        <end position="20"/>
    </location>
</feature>